<reference evidence="1" key="1">
    <citation type="submission" date="2019-11" db="EMBL/GenBank/DDBJ databases">
        <title>Genome sequences of 17 halophilic strains isolated from different environments.</title>
        <authorList>
            <person name="Furrow R.E."/>
        </authorList>
    </citation>
    <scope>NUCLEOTIDE SEQUENCE</scope>
    <source>
        <strain evidence="1">22510_22_Filter</strain>
    </source>
</reference>
<keyword evidence="1" id="KW-0489">Methyltransferase</keyword>
<dbReference type="Proteomes" id="UP000466692">
    <property type="component" value="Unassembled WGS sequence"/>
</dbReference>
<comment type="caution">
    <text evidence="1">The sequence shown here is derived from an EMBL/GenBank/DDBJ whole genome shotgun (WGS) entry which is preliminary data.</text>
</comment>
<name>A0ACC7VAX7_9BACI</name>
<keyword evidence="1" id="KW-0808">Transferase</keyword>
<protein>
    <submittedName>
        <fullName evidence="1">Methyltransferase domain-containing protein</fullName>
    </submittedName>
</protein>
<gene>
    <name evidence="1" type="ORF">GLW08_00595</name>
</gene>
<evidence type="ECO:0000313" key="1">
    <source>
        <dbReference type="EMBL" id="MYL51827.1"/>
    </source>
</evidence>
<accession>A0ACC7VAX7</accession>
<sequence length="234" mass="26295">MSNDYLDILAKFGIGGAHPGGLPLTKQIFAMENIHPDMKVLDLGCGTGQTAEYISTTFGCEVTALDNHPLMVQKANNRFDTTSLPVHIVHGDAQNLEFKDFSFDMILAESVIAFTDISKTLAEINRVVKRKGCCLLIEMIANQELEQEIKSTIEEVYGIQHVLTEDQWLDKLNKSGFTNIQVLPTITSLHNTEITDMNISNDITLEDYDIWDKHAHITETYASHIGYRVFRCCI</sequence>
<proteinExistence type="predicted"/>
<evidence type="ECO:0000313" key="2">
    <source>
        <dbReference type="Proteomes" id="UP000466692"/>
    </source>
</evidence>
<dbReference type="EMBL" id="WMEU01000001">
    <property type="protein sequence ID" value="MYL51827.1"/>
    <property type="molecule type" value="Genomic_DNA"/>
</dbReference>
<keyword evidence="2" id="KW-1185">Reference proteome</keyword>
<organism evidence="1 2">
    <name type="scientific">Pontibacillus yanchengensis</name>
    <dbReference type="NCBI Taxonomy" id="462910"/>
    <lineage>
        <taxon>Bacteria</taxon>
        <taxon>Bacillati</taxon>
        <taxon>Bacillota</taxon>
        <taxon>Bacilli</taxon>
        <taxon>Bacillales</taxon>
        <taxon>Bacillaceae</taxon>
        <taxon>Pontibacillus</taxon>
    </lineage>
</organism>